<dbReference type="Proteomes" id="UP000824041">
    <property type="component" value="Unassembled WGS sequence"/>
</dbReference>
<sequence>MPKSTEELENELKTVQTTEELMDWLDENKKKESFSIYLRQLCHQHETELSKLANEVALSKSRIYALANGSKNPKRDTVIKLAIGIGATVEETDKLLKLAGHKELYAKSEVDAIILYGIQNHMDMGEIEELIQARGYLLIFTDEERNG</sequence>
<accession>A0A9D2DUI8</accession>
<dbReference type="InterPro" id="IPR010982">
    <property type="entry name" value="Lambda_DNA-bd_dom_sf"/>
</dbReference>
<evidence type="ECO:0000313" key="2">
    <source>
        <dbReference type="EMBL" id="HIZ23333.1"/>
    </source>
</evidence>
<reference evidence="2" key="2">
    <citation type="submission" date="2021-04" db="EMBL/GenBank/DDBJ databases">
        <authorList>
            <person name="Gilroy R."/>
        </authorList>
    </citation>
    <scope>NUCLEOTIDE SEQUENCE</scope>
    <source>
        <strain evidence="2">14324</strain>
    </source>
</reference>
<reference evidence="2" key="1">
    <citation type="journal article" date="2021" name="PeerJ">
        <title>Extensive microbial diversity within the chicken gut microbiome revealed by metagenomics and culture.</title>
        <authorList>
            <person name="Gilroy R."/>
            <person name="Ravi A."/>
            <person name="Getino M."/>
            <person name="Pursley I."/>
            <person name="Horton D.L."/>
            <person name="Alikhan N.F."/>
            <person name="Baker D."/>
            <person name="Gharbi K."/>
            <person name="Hall N."/>
            <person name="Watson M."/>
            <person name="Adriaenssens E.M."/>
            <person name="Foster-Nyarko E."/>
            <person name="Jarju S."/>
            <person name="Secka A."/>
            <person name="Antonio M."/>
            <person name="Oren A."/>
            <person name="Chaudhuri R.R."/>
            <person name="La Ragione R."/>
            <person name="Hildebrand F."/>
            <person name="Pallen M.J."/>
        </authorList>
    </citation>
    <scope>NUCLEOTIDE SEQUENCE</scope>
    <source>
        <strain evidence="2">14324</strain>
    </source>
</reference>
<dbReference type="Gene3D" id="1.10.260.40">
    <property type="entry name" value="lambda repressor-like DNA-binding domains"/>
    <property type="match status" value="1"/>
</dbReference>
<evidence type="ECO:0000313" key="3">
    <source>
        <dbReference type="Proteomes" id="UP000824041"/>
    </source>
</evidence>
<dbReference type="CDD" id="cd00093">
    <property type="entry name" value="HTH_XRE"/>
    <property type="match status" value="1"/>
</dbReference>
<dbReference type="SUPFAM" id="SSF47413">
    <property type="entry name" value="lambda repressor-like DNA-binding domains"/>
    <property type="match status" value="1"/>
</dbReference>
<gene>
    <name evidence="2" type="ORF">IAA21_11145</name>
</gene>
<proteinExistence type="predicted"/>
<evidence type="ECO:0000259" key="1">
    <source>
        <dbReference type="SMART" id="SM00530"/>
    </source>
</evidence>
<dbReference type="EMBL" id="DXBU01000148">
    <property type="protein sequence ID" value="HIZ23333.1"/>
    <property type="molecule type" value="Genomic_DNA"/>
</dbReference>
<feature type="domain" description="HTH cro/C1-type" evidence="1">
    <location>
        <begin position="37"/>
        <end position="92"/>
    </location>
</feature>
<dbReference type="AlphaFoldDB" id="A0A9D2DUI8"/>
<protein>
    <submittedName>
        <fullName evidence="2">Helix-turn-helix transcriptional regulator</fullName>
    </submittedName>
</protein>
<name>A0A9D2DUI8_9FIRM</name>
<comment type="caution">
    <text evidence="2">The sequence shown here is derived from an EMBL/GenBank/DDBJ whole genome shotgun (WGS) entry which is preliminary data.</text>
</comment>
<dbReference type="InterPro" id="IPR001387">
    <property type="entry name" value="Cro/C1-type_HTH"/>
</dbReference>
<dbReference type="SMART" id="SM00530">
    <property type="entry name" value="HTH_XRE"/>
    <property type="match status" value="1"/>
</dbReference>
<organism evidence="2 3">
    <name type="scientific">Candidatus Blautia faecigallinarum</name>
    <dbReference type="NCBI Taxonomy" id="2838488"/>
    <lineage>
        <taxon>Bacteria</taxon>
        <taxon>Bacillati</taxon>
        <taxon>Bacillota</taxon>
        <taxon>Clostridia</taxon>
        <taxon>Lachnospirales</taxon>
        <taxon>Lachnospiraceae</taxon>
        <taxon>Blautia</taxon>
    </lineage>
</organism>
<dbReference type="GO" id="GO:0003677">
    <property type="term" value="F:DNA binding"/>
    <property type="evidence" value="ECO:0007669"/>
    <property type="project" value="InterPro"/>
</dbReference>